<evidence type="ECO:0000256" key="1">
    <source>
        <dbReference type="ARBA" id="ARBA00000085"/>
    </source>
</evidence>
<dbReference type="PANTHER" id="PTHR43547:SF2">
    <property type="entry name" value="HYBRID SIGNAL TRANSDUCTION HISTIDINE KINASE C"/>
    <property type="match status" value="1"/>
</dbReference>
<dbReference type="InterPro" id="IPR008979">
    <property type="entry name" value="Galactose-bd-like_sf"/>
</dbReference>
<feature type="domain" description="Histidine kinase" evidence="11">
    <location>
        <begin position="475"/>
        <end position="695"/>
    </location>
</feature>
<dbReference type="PROSITE" id="PS50110">
    <property type="entry name" value="RESPONSE_REGULATORY"/>
    <property type="match status" value="1"/>
</dbReference>
<dbReference type="Pfam" id="PF12833">
    <property type="entry name" value="HTH_18"/>
    <property type="match status" value="1"/>
</dbReference>
<reference evidence="13 14" key="1">
    <citation type="submission" date="2019-06" db="EMBL/GenBank/DDBJ databases">
        <title>Spirosoma utsteinense sp. nov. isolated from Antarctic ice-free soils.</title>
        <authorList>
            <person name="Tahon G."/>
        </authorList>
    </citation>
    <scope>NUCLEOTIDE SEQUENCE [LARGE SCALE GENOMIC DNA]</scope>
    <source>
        <strain evidence="13 14">LMG 31447</strain>
    </source>
</reference>
<name>A0ABR6W5I3_9BACT</name>
<keyword evidence="13" id="KW-0808">Transferase</keyword>
<dbReference type="PROSITE" id="PS00041">
    <property type="entry name" value="HTH_ARAC_FAMILY_1"/>
    <property type="match status" value="1"/>
</dbReference>
<dbReference type="CDD" id="cd00082">
    <property type="entry name" value="HisKA"/>
    <property type="match status" value="1"/>
</dbReference>
<dbReference type="PROSITE" id="PS01124">
    <property type="entry name" value="HTH_ARAC_FAMILY_2"/>
    <property type="match status" value="1"/>
</dbReference>
<dbReference type="EMBL" id="VFIA01000011">
    <property type="protein sequence ID" value="MBC3791805.1"/>
    <property type="molecule type" value="Genomic_DNA"/>
</dbReference>
<keyword evidence="8" id="KW-1133">Transmembrane helix</keyword>
<keyword evidence="3 7" id="KW-0597">Phosphoprotein</keyword>
<dbReference type="InterPro" id="IPR001789">
    <property type="entry name" value="Sig_transdc_resp-reg_receiver"/>
</dbReference>
<feature type="domain" description="HTH araC/xylS-type" evidence="10">
    <location>
        <begin position="883"/>
        <end position="982"/>
    </location>
</feature>
<dbReference type="EC" id="2.7.13.3" evidence="2"/>
<dbReference type="InterPro" id="IPR018060">
    <property type="entry name" value="HTH_AraC"/>
</dbReference>
<feature type="transmembrane region" description="Helical" evidence="8">
    <location>
        <begin position="242"/>
        <end position="263"/>
    </location>
</feature>
<dbReference type="Pfam" id="PF02518">
    <property type="entry name" value="HATPase_c"/>
    <property type="match status" value="1"/>
</dbReference>
<evidence type="ECO:0000256" key="3">
    <source>
        <dbReference type="ARBA" id="ARBA00022553"/>
    </source>
</evidence>
<keyword evidence="9" id="KW-0732">Signal</keyword>
<feature type="chain" id="PRO_5045517870" description="histidine kinase" evidence="9">
    <location>
        <begin position="33"/>
        <end position="988"/>
    </location>
</feature>
<dbReference type="InterPro" id="IPR003594">
    <property type="entry name" value="HATPase_dom"/>
</dbReference>
<dbReference type="SMART" id="SM00448">
    <property type="entry name" value="REC"/>
    <property type="match status" value="1"/>
</dbReference>
<dbReference type="SMART" id="SM00387">
    <property type="entry name" value="HATPase_c"/>
    <property type="match status" value="1"/>
</dbReference>
<dbReference type="Gene3D" id="3.40.50.2300">
    <property type="match status" value="1"/>
</dbReference>
<proteinExistence type="predicted"/>
<feature type="transmembrane region" description="Helical" evidence="8">
    <location>
        <begin position="304"/>
        <end position="322"/>
    </location>
</feature>
<keyword evidence="8" id="KW-0812">Transmembrane</keyword>
<dbReference type="SMART" id="SM00388">
    <property type="entry name" value="HisKA"/>
    <property type="match status" value="1"/>
</dbReference>
<feature type="domain" description="Response regulatory" evidence="12">
    <location>
        <begin position="732"/>
        <end position="852"/>
    </location>
</feature>
<feature type="transmembrane region" description="Helical" evidence="8">
    <location>
        <begin position="215"/>
        <end position="235"/>
    </location>
</feature>
<dbReference type="Pfam" id="PF00512">
    <property type="entry name" value="HisKA"/>
    <property type="match status" value="1"/>
</dbReference>
<dbReference type="Gene3D" id="3.30.565.10">
    <property type="entry name" value="Histidine kinase-like ATPase, C-terminal domain"/>
    <property type="match status" value="1"/>
</dbReference>
<dbReference type="Gene3D" id="1.10.10.60">
    <property type="entry name" value="Homeodomain-like"/>
    <property type="match status" value="1"/>
</dbReference>
<evidence type="ECO:0000256" key="2">
    <source>
        <dbReference type="ARBA" id="ARBA00012438"/>
    </source>
</evidence>
<evidence type="ECO:0000259" key="12">
    <source>
        <dbReference type="PROSITE" id="PS50110"/>
    </source>
</evidence>
<dbReference type="Gene3D" id="1.10.287.130">
    <property type="match status" value="1"/>
</dbReference>
<dbReference type="GO" id="GO:0016301">
    <property type="term" value="F:kinase activity"/>
    <property type="evidence" value="ECO:0007669"/>
    <property type="project" value="UniProtKB-KW"/>
</dbReference>
<dbReference type="InterPro" id="IPR011006">
    <property type="entry name" value="CheY-like_superfamily"/>
</dbReference>
<feature type="transmembrane region" description="Helical" evidence="8">
    <location>
        <begin position="389"/>
        <end position="409"/>
    </location>
</feature>
<dbReference type="PRINTS" id="PR00344">
    <property type="entry name" value="BCTRLSENSOR"/>
</dbReference>
<keyword evidence="8" id="KW-0472">Membrane</keyword>
<feature type="transmembrane region" description="Helical" evidence="8">
    <location>
        <begin position="275"/>
        <end position="297"/>
    </location>
</feature>
<dbReference type="RefSeq" id="WP_186737587.1">
    <property type="nucleotide sequence ID" value="NZ_VFIA01000011.1"/>
</dbReference>
<evidence type="ECO:0000256" key="8">
    <source>
        <dbReference type="SAM" id="Phobius"/>
    </source>
</evidence>
<evidence type="ECO:0000256" key="5">
    <source>
        <dbReference type="ARBA" id="ARBA00023125"/>
    </source>
</evidence>
<evidence type="ECO:0000256" key="9">
    <source>
        <dbReference type="SAM" id="SignalP"/>
    </source>
</evidence>
<keyword evidence="6" id="KW-0804">Transcription</keyword>
<keyword evidence="13" id="KW-0418">Kinase</keyword>
<dbReference type="InterPro" id="IPR036097">
    <property type="entry name" value="HisK_dim/P_sf"/>
</dbReference>
<dbReference type="Pfam" id="PF00072">
    <property type="entry name" value="Response_reg"/>
    <property type="match status" value="1"/>
</dbReference>
<evidence type="ECO:0000256" key="7">
    <source>
        <dbReference type="PROSITE-ProRule" id="PRU00169"/>
    </source>
</evidence>
<dbReference type="InterPro" id="IPR036890">
    <property type="entry name" value="HATPase_C_sf"/>
</dbReference>
<keyword evidence="14" id="KW-1185">Reference proteome</keyword>
<comment type="caution">
    <text evidence="13">The sequence shown here is derived from an EMBL/GenBank/DDBJ whole genome shotgun (WGS) entry which is preliminary data.</text>
</comment>
<dbReference type="InterPro" id="IPR009057">
    <property type="entry name" value="Homeodomain-like_sf"/>
</dbReference>
<dbReference type="PROSITE" id="PS50109">
    <property type="entry name" value="HIS_KIN"/>
    <property type="match status" value="1"/>
</dbReference>
<accession>A0ABR6W5I3</accession>
<dbReference type="SUPFAM" id="SSF47384">
    <property type="entry name" value="Homodimeric domain of signal transducing histidine kinase"/>
    <property type="match status" value="1"/>
</dbReference>
<dbReference type="SUPFAM" id="SSF55874">
    <property type="entry name" value="ATPase domain of HSP90 chaperone/DNA topoisomerase II/histidine kinase"/>
    <property type="match status" value="1"/>
</dbReference>
<dbReference type="CDD" id="cd17574">
    <property type="entry name" value="REC_OmpR"/>
    <property type="match status" value="1"/>
</dbReference>
<feature type="transmembrane region" description="Helical" evidence="8">
    <location>
        <begin position="355"/>
        <end position="383"/>
    </location>
</feature>
<gene>
    <name evidence="13" type="ORF">FH603_2313</name>
</gene>
<evidence type="ECO:0000256" key="4">
    <source>
        <dbReference type="ARBA" id="ARBA00023015"/>
    </source>
</evidence>
<feature type="modified residue" description="4-aspartylphosphate" evidence="7">
    <location>
        <position position="785"/>
    </location>
</feature>
<protein>
    <recommendedName>
        <fullName evidence="2">histidine kinase</fullName>
        <ecNumber evidence="2">2.7.13.3</ecNumber>
    </recommendedName>
</protein>
<feature type="signal peptide" evidence="9">
    <location>
        <begin position="1"/>
        <end position="32"/>
    </location>
</feature>
<dbReference type="InterPro" id="IPR018062">
    <property type="entry name" value="HTH_AraC-typ_CS"/>
</dbReference>
<dbReference type="SMART" id="SM00342">
    <property type="entry name" value="HTH_ARAC"/>
    <property type="match status" value="1"/>
</dbReference>
<dbReference type="InterPro" id="IPR005467">
    <property type="entry name" value="His_kinase_dom"/>
</dbReference>
<dbReference type="InterPro" id="IPR004358">
    <property type="entry name" value="Sig_transdc_His_kin-like_C"/>
</dbReference>
<keyword evidence="4" id="KW-0805">Transcription regulation</keyword>
<dbReference type="PANTHER" id="PTHR43547">
    <property type="entry name" value="TWO-COMPONENT HISTIDINE KINASE"/>
    <property type="match status" value="1"/>
</dbReference>
<comment type="catalytic activity">
    <reaction evidence="1">
        <text>ATP + protein L-histidine = ADP + protein N-phospho-L-histidine.</text>
        <dbReference type="EC" id="2.7.13.3"/>
    </reaction>
</comment>
<sequence>MNDRQAGSFPIGSPFLVSLLCWFMLSTSAAPAQQTTLHLTTDSLHKGLPGYFLYPRPWQFHAGDNLAWVDPSLDDHSWHWFKTGNSVGNTPPGWQGIGWFRLHFTLDSALAGQPLALRIAHMGASDIYLDGRRIGGFGKVGHSLATETTYIPDNELVAFQVNHPGPHVLAVRLSVFHQYLTRKVRLGQGFLAWIGTQDKMTTGLLYRSRANALNLIPAAGPGLFALLHLFLFLFYPARKSNLYYSLCLLCFAVCSVCVFFDNIVTNPDTQRVLFWLFYSGNVAIPFLMVVFTYSICYSRQPRQVWLFGSIAFLFLPTSVLFPGFDTNLLFWCFMNVSILEVFRVISLAMYRQQPYVWLIGVGMLITIIAASLALNSVFAALWYNHPYGSSITIAFGFLSLPLCTSLYLAKDFARTNISLATQLQQVSELSAEKLKLVAEQNVVLEQTVQERTEKIQQQADKLREMDAIKSRFFTNLAHEFRTPLTLMLGPAEQVLAETGEPKTKQQVGLLQRNALRLLQLINQLLDLSKLEAGKTQLTPRSDDMVGLVKGTLLSFESLAHQKQIALQVKADCDTLIMDIDRDKLEKILYNLFSNAIKFTPSGGDVFVRLTHEVVRQEPWVQLVVQDTGVGIPATKLPYVFDHFYQVDASNTREQEGFGIGLALTKELVELHSGSIQIESIESVGTTVTVRLPIRQEQPVQDALPPVLPASYSAVTTISTPLPPSPQAADAPELLLIEDNNEVRAFIRSSLGGISPSDQYRIREAVNGEEGVQLAQEWVPDLIITDLMMPKLDGYQVCQALKQDERTSHIPIVMLTAKADLDSRVEGLQTGADSYLAKPFHQRELLAQIANLITSRQQLRERFSRDNLWDKGITLPSLEQAFLDRVRTAIDARLDDESFSVDQLSDDIGVSRTQLHRKLKALVNQSPGDLIRVVRLQRALDLLTRNVATVSEVAYMVGFGNPASFSTSFSRHFGYAPSEVKKNVDTSVS</sequence>
<evidence type="ECO:0000259" key="10">
    <source>
        <dbReference type="PROSITE" id="PS01124"/>
    </source>
</evidence>
<evidence type="ECO:0000313" key="14">
    <source>
        <dbReference type="Proteomes" id="UP000700732"/>
    </source>
</evidence>
<dbReference type="Gene3D" id="2.60.120.260">
    <property type="entry name" value="Galactose-binding domain-like"/>
    <property type="match status" value="1"/>
</dbReference>
<evidence type="ECO:0000259" key="11">
    <source>
        <dbReference type="PROSITE" id="PS50109"/>
    </source>
</evidence>
<dbReference type="SUPFAM" id="SSF52172">
    <property type="entry name" value="CheY-like"/>
    <property type="match status" value="1"/>
</dbReference>
<dbReference type="Proteomes" id="UP000700732">
    <property type="component" value="Unassembled WGS sequence"/>
</dbReference>
<keyword evidence="5" id="KW-0238">DNA-binding</keyword>
<dbReference type="SUPFAM" id="SSF46689">
    <property type="entry name" value="Homeodomain-like"/>
    <property type="match status" value="1"/>
</dbReference>
<evidence type="ECO:0000313" key="13">
    <source>
        <dbReference type="EMBL" id="MBC3791805.1"/>
    </source>
</evidence>
<dbReference type="InterPro" id="IPR003661">
    <property type="entry name" value="HisK_dim/P_dom"/>
</dbReference>
<dbReference type="SUPFAM" id="SSF49785">
    <property type="entry name" value="Galactose-binding domain-like"/>
    <property type="match status" value="1"/>
</dbReference>
<evidence type="ECO:0000256" key="6">
    <source>
        <dbReference type="ARBA" id="ARBA00023163"/>
    </source>
</evidence>
<organism evidence="13 14">
    <name type="scientific">Spirosoma utsteinense</name>
    <dbReference type="NCBI Taxonomy" id="2585773"/>
    <lineage>
        <taxon>Bacteria</taxon>
        <taxon>Pseudomonadati</taxon>
        <taxon>Bacteroidota</taxon>
        <taxon>Cytophagia</taxon>
        <taxon>Cytophagales</taxon>
        <taxon>Cytophagaceae</taxon>
        <taxon>Spirosoma</taxon>
    </lineage>
</organism>